<keyword evidence="1" id="KW-1133">Transmembrane helix</keyword>
<accession>A0A368PVE1</accession>
<organism evidence="3">
    <name type="scientific">Setaria italica</name>
    <name type="common">Foxtail millet</name>
    <name type="synonym">Panicum italicum</name>
    <dbReference type="NCBI Taxonomy" id="4555"/>
    <lineage>
        <taxon>Eukaryota</taxon>
        <taxon>Viridiplantae</taxon>
        <taxon>Streptophyta</taxon>
        <taxon>Embryophyta</taxon>
        <taxon>Tracheophyta</taxon>
        <taxon>Spermatophyta</taxon>
        <taxon>Magnoliopsida</taxon>
        <taxon>Liliopsida</taxon>
        <taxon>Poales</taxon>
        <taxon>Poaceae</taxon>
        <taxon>PACMAD clade</taxon>
        <taxon>Panicoideae</taxon>
        <taxon>Panicodae</taxon>
        <taxon>Paniceae</taxon>
        <taxon>Cenchrinae</taxon>
        <taxon>Setaria</taxon>
    </lineage>
</organism>
<feature type="domain" description="DUF4220" evidence="2">
    <location>
        <begin position="73"/>
        <end position="410"/>
    </location>
</feature>
<proteinExistence type="predicted"/>
<evidence type="ECO:0000313" key="3">
    <source>
        <dbReference type="EMBL" id="RCV09747.1"/>
    </source>
</evidence>
<reference evidence="3" key="1">
    <citation type="journal article" date="2012" name="Nat. Biotechnol.">
        <title>Reference genome sequence of the model plant Setaria.</title>
        <authorList>
            <person name="Bennetzen J.L."/>
            <person name="Schmutz J."/>
            <person name="Wang H."/>
            <person name="Percifield R."/>
            <person name="Hawkins J."/>
            <person name="Pontaroli A.C."/>
            <person name="Estep M."/>
            <person name="Feng L."/>
            <person name="Vaughn J.N."/>
            <person name="Grimwood J."/>
            <person name="Jenkins J."/>
            <person name="Barry K."/>
            <person name="Lindquist E."/>
            <person name="Hellsten U."/>
            <person name="Deshpande S."/>
            <person name="Wang X."/>
            <person name="Wu X."/>
            <person name="Mitros T."/>
            <person name="Triplett J."/>
            <person name="Yang X."/>
            <person name="Ye C.Y."/>
            <person name="Mauro-Herrera M."/>
            <person name="Wang L."/>
            <person name="Li P."/>
            <person name="Sharma M."/>
            <person name="Sharma R."/>
            <person name="Ronald P.C."/>
            <person name="Panaud O."/>
            <person name="Kellogg E.A."/>
            <person name="Brutnell T.P."/>
            <person name="Doust A.N."/>
            <person name="Tuskan G.A."/>
            <person name="Rokhsar D."/>
            <person name="Devos K.M."/>
        </authorList>
    </citation>
    <scope>NUCLEOTIDE SEQUENCE [LARGE SCALE GENOMIC DNA]</scope>
    <source>
        <strain evidence="3">Yugu1</strain>
    </source>
</reference>
<sequence>MPLIEMSPMIRSGEGFGAGNLIGKQSLAPVQELWDVWQIHGLILISLALQVFLFLTASMRRRSSSSILRTLLWLAYLSADSVAIFVLGHLAVHASRPHHQLISFWAPFVLVHLGGQDTITAFSKQDNELWARNLLSLVTQVGLAGYVVAKVSWPDRRLRNAMVLIFLSGCFKYTERILCLYLASPPVLRSKSLGNLSRMLNNLHRHAQDKDGVTVSIDNAQEDVTATFQFMLEGWSGWYRLSSQCPCVEPNFEDETNRIASIINDIMSADTALNKEESILLADYISDKLNRIFLSNAGRCRAYEFVGACLVDCYHSLYTKKPLRKPLCHLLCQLWLCCCGFRSVTAACLNTLLLPYTFFRWVSTPMALLLFRAAEKGGQLHTSSPADVTVSYILLVGALALDVCAATISLYGEMTHSHRWSEELAQYSMIKRHTAQDTSGMASIRHWIGRRLGGWGVGLLELTQTPVTQDHTPIKEFILDNLLRLGARKEWNIATSRGKLALQKWMETQELGSDSGWPGKEVLDHGLSANFPTSVLIWHIATDMCYYFGDNDDSTDSDQMKKHKQMSRELSNYIMYLVFKCGIMLTSQSQLVHDKAHSEINGILSDQQHRQGEKDAIRKLFEAKNEEPSGIHIVDATDTDGSQQLLRSIEEALYSPVLPRAREVAQVLIGIENETERWGLIASVWSEMLYYIAPRCGGAFHHEHLSNGGQFITHVLLLMYHLGPFLPTPDS</sequence>
<dbReference type="Pfam" id="PF04578">
    <property type="entry name" value="DUF594"/>
    <property type="match status" value="1"/>
</dbReference>
<protein>
    <recommendedName>
        <fullName evidence="2">DUF4220 domain-containing protein</fullName>
    </recommendedName>
</protein>
<feature type="transmembrane region" description="Helical" evidence="1">
    <location>
        <begin position="37"/>
        <end position="59"/>
    </location>
</feature>
<evidence type="ECO:0000259" key="2">
    <source>
        <dbReference type="Pfam" id="PF13968"/>
    </source>
</evidence>
<dbReference type="OrthoDB" id="688267at2759"/>
<dbReference type="EMBL" id="CM003529">
    <property type="protein sequence ID" value="RCV09747.1"/>
    <property type="molecule type" value="Genomic_DNA"/>
</dbReference>
<keyword evidence="1" id="KW-0812">Transmembrane</keyword>
<keyword evidence="1" id="KW-0472">Membrane</keyword>
<dbReference type="InterPro" id="IPR007658">
    <property type="entry name" value="DUF594"/>
</dbReference>
<name>A0A368PVE1_SETIT</name>
<dbReference type="InterPro" id="IPR025315">
    <property type="entry name" value="DUF4220"/>
</dbReference>
<dbReference type="PANTHER" id="PTHR31325">
    <property type="entry name" value="OS01G0798800 PROTEIN-RELATED"/>
    <property type="match status" value="1"/>
</dbReference>
<evidence type="ECO:0000256" key="1">
    <source>
        <dbReference type="SAM" id="Phobius"/>
    </source>
</evidence>
<dbReference type="STRING" id="4555.A0A368PVE1"/>
<dbReference type="AlphaFoldDB" id="A0A368PVE1"/>
<gene>
    <name evidence="3" type="ORF">SETIT_2G054400v2</name>
</gene>
<feature type="transmembrane region" description="Helical" evidence="1">
    <location>
        <begin position="71"/>
        <end position="92"/>
    </location>
</feature>
<reference evidence="3" key="2">
    <citation type="submission" date="2015-07" db="EMBL/GenBank/DDBJ databases">
        <authorList>
            <person name="Noorani M."/>
        </authorList>
    </citation>
    <scope>NUCLEOTIDE SEQUENCE</scope>
    <source>
        <strain evidence="3">Yugu1</strain>
    </source>
</reference>
<dbReference type="Pfam" id="PF13968">
    <property type="entry name" value="DUF4220"/>
    <property type="match status" value="1"/>
</dbReference>